<dbReference type="EMBL" id="JAATIS010001241">
    <property type="protein sequence ID" value="KAG2466789.1"/>
    <property type="molecule type" value="Genomic_DNA"/>
</dbReference>
<dbReference type="InterPro" id="IPR034608">
    <property type="entry name" value="CCDC125"/>
</dbReference>
<reference evidence="2 3" key="1">
    <citation type="journal article" date="2021" name="Cell">
        <title>Tracing the genetic footprints of vertebrate landing in non-teleost ray-finned fishes.</title>
        <authorList>
            <person name="Bi X."/>
            <person name="Wang K."/>
            <person name="Yang L."/>
            <person name="Pan H."/>
            <person name="Jiang H."/>
            <person name="Wei Q."/>
            <person name="Fang M."/>
            <person name="Yu H."/>
            <person name="Zhu C."/>
            <person name="Cai Y."/>
            <person name="He Y."/>
            <person name="Gan X."/>
            <person name="Zeng H."/>
            <person name="Yu D."/>
            <person name="Zhu Y."/>
            <person name="Jiang H."/>
            <person name="Qiu Q."/>
            <person name="Yang H."/>
            <person name="Zhang Y.E."/>
            <person name="Wang W."/>
            <person name="Zhu M."/>
            <person name="He S."/>
            <person name="Zhang G."/>
        </authorList>
    </citation>
    <scope>NUCLEOTIDE SEQUENCE [LARGE SCALE GENOMIC DNA]</scope>
    <source>
        <strain evidence="2">Bchr_013</strain>
    </source>
</reference>
<protein>
    <submittedName>
        <fullName evidence="2">CC125 protein</fullName>
    </submittedName>
</protein>
<gene>
    <name evidence="2" type="primary">Ccdc125</name>
    <name evidence="2" type="ORF">GTO96_0020764</name>
</gene>
<sequence>MEVQNGSKEEADDDMSGGDLGYGLGRKPGGIYEKVTKTPILPLSPSDKFDVSSPEILHSAKENGNISFEWTSYSTLYSMFRKKLSLDKNPGHWRLNSTDAIFELSNEELKQRLQEVAEVILKFNLEINILPVKYLNQQRLELLAMLNVREQKIFQGTLPPNSNDIHDGSALELAIVGACRCNPSGADPCPCSRTAAASRKQVLQLKQEIEREKKMKDEAYVMADAFRIAFEQQLKRRTDQTLRLTEKETFLRKESLKVKKLKEEGFGLIKGHNKTMGQLLSMTLLSTTDCRKLEALEDPLEILRILVDMLNDKEEALAHQRKVSYMLARNAQELEKDITQLRSVHLPGGCGSLLHIPILQQKQESPSKEANAQYFPYLSSDCIKCDPSSNSEETDIAVPEKEKTDIISTTSSIANTDSSLQTLIKEAINTEPEELLRSNSS</sequence>
<dbReference type="GO" id="GO:0035024">
    <property type="term" value="P:negative regulation of Rho protein signal transduction"/>
    <property type="evidence" value="ECO:0007669"/>
    <property type="project" value="TreeGrafter"/>
</dbReference>
<feature type="non-terminal residue" evidence="2">
    <location>
        <position position="1"/>
    </location>
</feature>
<dbReference type="Proteomes" id="UP000886611">
    <property type="component" value="Unassembled WGS sequence"/>
</dbReference>
<dbReference type="PANTHER" id="PTHR28616:SF1">
    <property type="entry name" value="COILED-COIL DOMAIN-CONTAINING PROTEIN 125"/>
    <property type="match status" value="1"/>
</dbReference>
<feature type="region of interest" description="Disordered" evidence="1">
    <location>
        <begin position="1"/>
        <end position="24"/>
    </location>
</feature>
<feature type="non-terminal residue" evidence="2">
    <location>
        <position position="441"/>
    </location>
</feature>
<dbReference type="AlphaFoldDB" id="A0A8X7XFN3"/>
<evidence type="ECO:0000256" key="1">
    <source>
        <dbReference type="SAM" id="MobiDB-lite"/>
    </source>
</evidence>
<dbReference type="PANTHER" id="PTHR28616">
    <property type="entry name" value="COILED-COIL DOMAIN-CONTAINING PROTEIN 125"/>
    <property type="match status" value="1"/>
</dbReference>
<evidence type="ECO:0000313" key="2">
    <source>
        <dbReference type="EMBL" id="KAG2466789.1"/>
    </source>
</evidence>
<dbReference type="GO" id="GO:2000146">
    <property type="term" value="P:negative regulation of cell motility"/>
    <property type="evidence" value="ECO:0007669"/>
    <property type="project" value="TreeGrafter"/>
</dbReference>
<dbReference type="GO" id="GO:0005737">
    <property type="term" value="C:cytoplasm"/>
    <property type="evidence" value="ECO:0007669"/>
    <property type="project" value="TreeGrafter"/>
</dbReference>
<comment type="caution">
    <text evidence="2">The sequence shown here is derived from an EMBL/GenBank/DDBJ whole genome shotgun (WGS) entry which is preliminary data.</text>
</comment>
<keyword evidence="3" id="KW-1185">Reference proteome</keyword>
<organism evidence="2 3">
    <name type="scientific">Polypterus senegalus</name>
    <name type="common">Senegal bichir</name>
    <dbReference type="NCBI Taxonomy" id="55291"/>
    <lineage>
        <taxon>Eukaryota</taxon>
        <taxon>Metazoa</taxon>
        <taxon>Chordata</taxon>
        <taxon>Craniata</taxon>
        <taxon>Vertebrata</taxon>
        <taxon>Euteleostomi</taxon>
        <taxon>Actinopterygii</taxon>
        <taxon>Polypteriformes</taxon>
        <taxon>Polypteridae</taxon>
        <taxon>Polypterus</taxon>
    </lineage>
</organism>
<name>A0A8X7XFN3_POLSE</name>
<proteinExistence type="predicted"/>
<evidence type="ECO:0000313" key="3">
    <source>
        <dbReference type="Proteomes" id="UP000886611"/>
    </source>
</evidence>
<accession>A0A8X7XFN3</accession>